<dbReference type="Proteomes" id="UP000824281">
    <property type="component" value="Chromosome"/>
</dbReference>
<evidence type="ECO:0000313" key="1">
    <source>
        <dbReference type="EMBL" id="QZD89417.1"/>
    </source>
</evidence>
<keyword evidence="2" id="KW-1185">Reference proteome</keyword>
<name>A0ABX8ZKD3_9SPHN</name>
<dbReference type="EMBL" id="CP081295">
    <property type="protein sequence ID" value="QZD89417.1"/>
    <property type="molecule type" value="Genomic_DNA"/>
</dbReference>
<protein>
    <submittedName>
        <fullName evidence="1">Uncharacterized protein</fullName>
    </submittedName>
</protein>
<accession>A0ABX8ZKD3</accession>
<evidence type="ECO:0000313" key="2">
    <source>
        <dbReference type="Proteomes" id="UP000824281"/>
    </source>
</evidence>
<organism evidence="1 2">
    <name type="scientific">Qipengyuania aurantiaca</name>
    <dbReference type="NCBI Taxonomy" id="2867233"/>
    <lineage>
        <taxon>Bacteria</taxon>
        <taxon>Pseudomonadati</taxon>
        <taxon>Pseudomonadota</taxon>
        <taxon>Alphaproteobacteria</taxon>
        <taxon>Sphingomonadales</taxon>
        <taxon>Erythrobacteraceae</taxon>
        <taxon>Qipengyuania</taxon>
    </lineage>
</organism>
<dbReference type="RefSeq" id="WP_221424900.1">
    <property type="nucleotide sequence ID" value="NZ_CP081295.1"/>
</dbReference>
<sequence>MTLSRIRTTCTILLAAPLAACSPVTEEVVGDDPPSEQLLRAVEAQAEPDPGDNCLLMVWSEQDDPDIEFDKQHDAVKGGAISCATGTSPSQFEAAISALRDAARSGDRARILEQVGIPLLYIDDAGNRHELTETQIDTLFDDIFDERMLDLLQRLDLSQMTVEKDQGAFFELGSLWLVVDDSGQPKVMTVNNQALEEAALAARNQAERGQGEALEGS</sequence>
<proteinExistence type="predicted"/>
<reference evidence="1 2" key="1">
    <citation type="submission" date="2021-08" db="EMBL/GenBank/DDBJ databases">
        <title>Comparative Genomics Analysis of the Genus Qipengyuania Reveals Extensive Genetic Diversity and Metabolic Versatility, Including the Description of Fifteen Novel Species.</title>
        <authorList>
            <person name="Liu Y."/>
        </authorList>
    </citation>
    <scope>NUCLEOTIDE SEQUENCE [LARGE SCALE GENOMIC DNA]</scope>
    <source>
        <strain evidence="1 2">1NDH13</strain>
    </source>
</reference>
<gene>
    <name evidence="1" type="ORF">K3148_11430</name>
</gene>